<dbReference type="PANTHER" id="PTHR41795:SF1">
    <property type="entry name" value="EXOPOLYSACCHARIDE SYNTHESIS PROTEIN"/>
    <property type="match status" value="1"/>
</dbReference>
<feature type="transmembrane region" description="Helical" evidence="1">
    <location>
        <begin position="227"/>
        <end position="251"/>
    </location>
</feature>
<keyword evidence="1" id="KW-0812">Transmembrane</keyword>
<evidence type="ECO:0000256" key="1">
    <source>
        <dbReference type="SAM" id="Phobius"/>
    </source>
</evidence>
<sequence>MIFQKYRLYRRVDKGTERHSGFHSSQRLLAFVSENSGPLGLNDGTRMSSPRNRPHSVAPLRLSEEIGLLVATFAERRVRLHEVVEVTQGRGYTLLLILLALPFCTPIPLPGVSMPFGMVIAIIGFRLTLRQQPWLPERLLATKLPQTFFPRFLAATRRLVRGMEWFARPRWVFLVDTSFLHHVYGAMILVSGLLLLLPVPLPFSNGLPALTVVLLAAALLERDGCLVLAGLLMFTLTAVYFSTLLVSGSALTECLHQWGSYLFTGGTNDVR</sequence>
<dbReference type="AlphaFoldDB" id="A0A0W8FQD1"/>
<evidence type="ECO:0000313" key="2">
    <source>
        <dbReference type="EMBL" id="KUG23104.1"/>
    </source>
</evidence>
<keyword evidence="1" id="KW-1133">Transmembrane helix</keyword>
<reference evidence="2" key="1">
    <citation type="journal article" date="2015" name="Proc. Natl. Acad. Sci. U.S.A.">
        <title>Networks of energetic and metabolic interactions define dynamics in microbial communities.</title>
        <authorList>
            <person name="Embree M."/>
            <person name="Liu J.K."/>
            <person name="Al-Bassam M.M."/>
            <person name="Zengler K."/>
        </authorList>
    </citation>
    <scope>NUCLEOTIDE SEQUENCE</scope>
</reference>
<dbReference type="PANTHER" id="PTHR41795">
    <property type="entry name" value="EXOPOLYSACCHARIDE SYNTHESIS PROTEIN"/>
    <property type="match status" value="1"/>
</dbReference>
<gene>
    <name evidence="2" type="ORF">ASZ90_007098</name>
</gene>
<organism evidence="2">
    <name type="scientific">hydrocarbon metagenome</name>
    <dbReference type="NCBI Taxonomy" id="938273"/>
    <lineage>
        <taxon>unclassified sequences</taxon>
        <taxon>metagenomes</taxon>
        <taxon>ecological metagenomes</taxon>
    </lineage>
</organism>
<dbReference type="EMBL" id="LNQE01000920">
    <property type="protein sequence ID" value="KUG23104.1"/>
    <property type="molecule type" value="Genomic_DNA"/>
</dbReference>
<dbReference type="Pfam" id="PF06055">
    <property type="entry name" value="ExoD"/>
    <property type="match status" value="1"/>
</dbReference>
<name>A0A0W8FQD1_9ZZZZ</name>
<keyword evidence="1" id="KW-0472">Membrane</keyword>
<dbReference type="InterPro" id="IPR010331">
    <property type="entry name" value="ExoD"/>
</dbReference>
<comment type="caution">
    <text evidence="2">The sequence shown here is derived from an EMBL/GenBank/DDBJ whole genome shotgun (WGS) entry which is preliminary data.</text>
</comment>
<proteinExistence type="predicted"/>
<protein>
    <recommendedName>
        <fullName evidence="3">Exopolysaccharide biosynthesis protein</fullName>
    </recommendedName>
</protein>
<feature type="transmembrane region" description="Helical" evidence="1">
    <location>
        <begin position="109"/>
        <end position="129"/>
    </location>
</feature>
<feature type="transmembrane region" description="Helical" evidence="1">
    <location>
        <begin position="171"/>
        <end position="197"/>
    </location>
</feature>
<evidence type="ECO:0008006" key="3">
    <source>
        <dbReference type="Google" id="ProtNLM"/>
    </source>
</evidence>
<accession>A0A0W8FQD1</accession>